<dbReference type="Proteomes" id="UP000481876">
    <property type="component" value="Unassembled WGS sequence"/>
</dbReference>
<evidence type="ECO:0000259" key="1">
    <source>
        <dbReference type="SMART" id="SM00470"/>
    </source>
</evidence>
<dbReference type="SMART" id="SM00470">
    <property type="entry name" value="ParB"/>
    <property type="match status" value="1"/>
</dbReference>
<dbReference type="PANTHER" id="PTHR33375">
    <property type="entry name" value="CHROMOSOME-PARTITIONING PROTEIN PARB-RELATED"/>
    <property type="match status" value="1"/>
</dbReference>
<reference evidence="2 3" key="1">
    <citation type="submission" date="2019-09" db="EMBL/GenBank/DDBJ databases">
        <title>Taxonomic organization of the family Brucellaceae based on a phylogenomic approach.</title>
        <authorList>
            <person name="Leclercq S."/>
            <person name="Cloeckaert A."/>
            <person name="Zygmunt M.S."/>
        </authorList>
    </citation>
    <scope>NUCLEOTIDE SEQUENCE [LARGE SCALE GENOMIC DNA]</scope>
    <source>
        <strain evidence="2 3">LMG 3313</strain>
    </source>
</reference>
<dbReference type="RefSeq" id="WP_151663319.1">
    <property type="nucleotide sequence ID" value="NZ_WBWS01000006.1"/>
</dbReference>
<accession>A0A6L3Z7K9</accession>
<dbReference type="GO" id="GO:0007059">
    <property type="term" value="P:chromosome segregation"/>
    <property type="evidence" value="ECO:0007669"/>
    <property type="project" value="TreeGrafter"/>
</dbReference>
<dbReference type="InterPro" id="IPR050336">
    <property type="entry name" value="Chromosome_partition/occlusion"/>
</dbReference>
<dbReference type="GO" id="GO:0005694">
    <property type="term" value="C:chromosome"/>
    <property type="evidence" value="ECO:0007669"/>
    <property type="project" value="TreeGrafter"/>
</dbReference>
<dbReference type="Pfam" id="PF02195">
    <property type="entry name" value="ParB_N"/>
    <property type="match status" value="1"/>
</dbReference>
<evidence type="ECO:0000313" key="2">
    <source>
        <dbReference type="EMBL" id="KAB2772139.1"/>
    </source>
</evidence>
<dbReference type="GO" id="GO:0045881">
    <property type="term" value="P:positive regulation of sporulation resulting in formation of a cellular spore"/>
    <property type="evidence" value="ECO:0007669"/>
    <property type="project" value="TreeGrafter"/>
</dbReference>
<dbReference type="AlphaFoldDB" id="A0A6L3Z7K9"/>
<dbReference type="Gene3D" id="3.90.1530.30">
    <property type="match status" value="1"/>
</dbReference>
<dbReference type="InterPro" id="IPR036086">
    <property type="entry name" value="ParB/Sulfiredoxin_sf"/>
</dbReference>
<dbReference type="PANTHER" id="PTHR33375:SF1">
    <property type="entry name" value="CHROMOSOME-PARTITIONING PROTEIN PARB-RELATED"/>
    <property type="match status" value="1"/>
</dbReference>
<dbReference type="SUPFAM" id="SSF110849">
    <property type="entry name" value="ParB/Sulfiredoxin"/>
    <property type="match status" value="1"/>
</dbReference>
<feature type="domain" description="ParB-like N-terminal" evidence="1">
    <location>
        <begin position="8"/>
        <end position="100"/>
    </location>
</feature>
<comment type="caution">
    <text evidence="2">The sequence shown here is derived from an EMBL/GenBank/DDBJ whole genome shotgun (WGS) entry which is preliminary data.</text>
</comment>
<dbReference type="EMBL" id="WBWS01000006">
    <property type="protein sequence ID" value="KAB2772139.1"/>
    <property type="molecule type" value="Genomic_DNA"/>
</dbReference>
<protein>
    <submittedName>
        <fullName evidence="2">Chromosome partitioning protein ParB</fullName>
    </submittedName>
</protein>
<evidence type="ECO:0000313" key="3">
    <source>
        <dbReference type="Proteomes" id="UP000481876"/>
    </source>
</evidence>
<gene>
    <name evidence="2" type="ORF">F9L04_07455</name>
</gene>
<proteinExistence type="predicted"/>
<organism evidence="2 3">
    <name type="scientific">Brucella anthropi</name>
    <name type="common">Ochrobactrum anthropi</name>
    <dbReference type="NCBI Taxonomy" id="529"/>
    <lineage>
        <taxon>Bacteria</taxon>
        <taxon>Pseudomonadati</taxon>
        <taxon>Pseudomonadota</taxon>
        <taxon>Alphaproteobacteria</taxon>
        <taxon>Hyphomicrobiales</taxon>
        <taxon>Brucellaceae</taxon>
        <taxon>Brucella/Ochrobactrum group</taxon>
        <taxon>Brucella</taxon>
    </lineage>
</organism>
<name>A0A6L3Z7K9_BRUAN</name>
<sequence>MTVPYEFKRIPLYLIDVPDGRIRRQRAERVETLAKDIAVQGQLQPIVVVATEDGRFSLDDGALRVAALRQNKADEIDARVTPISWLKPQERRLREIMINLNREPYTALEEGEALAELKEVYEALYPDTRKGVAGGKARQKSATEIFSFAAAAAEATGFSDRAIRMAVAMVNGLSEDTKQRVRGTSVERKALDLRNLAVMPHELQSKALDLLFSEPPQAGSVAEALVLAEGRKPENPIEKAFRSFSDTWTRFEVRYRRNFIRAHKDEILSILAEEGAL</sequence>
<dbReference type="InterPro" id="IPR003115">
    <property type="entry name" value="ParB_N"/>
</dbReference>